<reference evidence="1" key="2">
    <citation type="submission" date="2024-07" db="EMBL/GenBank/DDBJ databases">
        <title>A complete genome sequence for Pseudomonas syringae CC1417.</title>
        <authorList>
            <person name="Baltrus D.A."/>
        </authorList>
    </citation>
    <scope>NUCLEOTIDE SEQUENCE</scope>
    <source>
        <strain evidence="1">CC1417</strain>
    </source>
</reference>
<sequence>MSDDKKTSALAEWHRILDDRSWWTNPSVAYRLLQAMASDLESAGLIDPLERFDLSELACAAFSYFTEEGNHEWRHQASDYLVHDASARVFGSMLHSRLIKHGAAENPYLTDHFAFLNAENVLIMRDYRPFGRLEGRHITTQAGETLTLVESGRQINGIKLQRLDDADQYRALIEAATLALERSDFDGYVKLWERHSYSIFKTCSTCLDRFWLREDCSPCAGRGFVEDPQRPDRLPPSLLAARLSDR</sequence>
<name>A0AAU8LF50_PSESX</name>
<dbReference type="RefSeq" id="WP_024696134.1">
    <property type="nucleotide sequence ID" value="NZ_CP159362.1"/>
</dbReference>
<accession>A0AAU8LF50</accession>
<organism evidence="1">
    <name type="scientific">Pseudomonas syringae CC1417</name>
    <dbReference type="NCBI Taxonomy" id="1357272"/>
    <lineage>
        <taxon>Bacteria</taxon>
        <taxon>Pseudomonadati</taxon>
        <taxon>Pseudomonadota</taxon>
        <taxon>Gammaproteobacteria</taxon>
        <taxon>Pseudomonadales</taxon>
        <taxon>Pseudomonadaceae</taxon>
        <taxon>Pseudomonas</taxon>
        <taxon>Pseudomonas syringae</taxon>
    </lineage>
</organism>
<gene>
    <name evidence="1" type="ORF">N011_20545</name>
</gene>
<dbReference type="EMBL" id="CP159362">
    <property type="protein sequence ID" value="XCN66854.1"/>
    <property type="molecule type" value="Genomic_DNA"/>
</dbReference>
<protein>
    <submittedName>
        <fullName evidence="1">Uncharacterized protein</fullName>
    </submittedName>
</protein>
<evidence type="ECO:0000313" key="1">
    <source>
        <dbReference type="EMBL" id="XCN66854.1"/>
    </source>
</evidence>
<proteinExistence type="predicted"/>
<reference evidence="1" key="1">
    <citation type="journal article" date="2014" name="Genome Announc.">
        <title>Draft Genome Sequences of a Phylogenetically Diverse Suite of Pseudomonas syringae Strains from Multiple Source Populations.</title>
        <authorList>
            <person name="Baltrus D.A."/>
            <person name="Yourstone S."/>
            <person name="Lind A."/>
            <person name="Guilbaud C."/>
            <person name="Sands D.C."/>
            <person name="Jones C.D."/>
            <person name="Morris C.E."/>
            <person name="Dangl J.L."/>
        </authorList>
    </citation>
    <scope>NUCLEOTIDE SEQUENCE</scope>
    <source>
        <strain evidence="1">CC1417</strain>
    </source>
</reference>
<dbReference type="AlphaFoldDB" id="A0AAU8LF50"/>